<keyword evidence="3" id="KW-0808">Transferase</keyword>
<organism evidence="6 7">
    <name type="scientific">Linum tenue</name>
    <dbReference type="NCBI Taxonomy" id="586396"/>
    <lineage>
        <taxon>Eukaryota</taxon>
        <taxon>Viridiplantae</taxon>
        <taxon>Streptophyta</taxon>
        <taxon>Embryophyta</taxon>
        <taxon>Tracheophyta</taxon>
        <taxon>Spermatophyta</taxon>
        <taxon>Magnoliopsida</taxon>
        <taxon>eudicotyledons</taxon>
        <taxon>Gunneridae</taxon>
        <taxon>Pentapetalae</taxon>
        <taxon>rosids</taxon>
        <taxon>fabids</taxon>
        <taxon>Malpighiales</taxon>
        <taxon>Linaceae</taxon>
        <taxon>Linum</taxon>
    </lineage>
</organism>
<comment type="caution">
    <text evidence="6">The sequence shown here is derived from an EMBL/GenBank/DDBJ whole genome shotgun (WGS) entry which is preliminary data.</text>
</comment>
<evidence type="ECO:0008006" key="8">
    <source>
        <dbReference type="Google" id="ProtNLM"/>
    </source>
</evidence>
<evidence type="ECO:0000256" key="3">
    <source>
        <dbReference type="ARBA" id="ARBA00022679"/>
    </source>
</evidence>
<dbReference type="InterPro" id="IPR029063">
    <property type="entry name" value="SAM-dependent_MTases_sf"/>
</dbReference>
<dbReference type="SUPFAM" id="SSF53335">
    <property type="entry name" value="S-adenosyl-L-methionine-dependent methyltransferases"/>
    <property type="match status" value="1"/>
</dbReference>
<evidence type="ECO:0000313" key="6">
    <source>
        <dbReference type="EMBL" id="CAI0377747.1"/>
    </source>
</evidence>
<dbReference type="PROSITE" id="PS51682">
    <property type="entry name" value="SAM_OMT_I"/>
    <property type="match status" value="1"/>
</dbReference>
<dbReference type="Proteomes" id="UP001154282">
    <property type="component" value="Unassembled WGS sequence"/>
</dbReference>
<dbReference type="GO" id="GO:0008171">
    <property type="term" value="F:O-methyltransferase activity"/>
    <property type="evidence" value="ECO:0007669"/>
    <property type="project" value="InterPro"/>
</dbReference>
<dbReference type="InterPro" id="IPR050362">
    <property type="entry name" value="Cation-dep_OMT"/>
</dbReference>
<evidence type="ECO:0000256" key="5">
    <source>
        <dbReference type="ARBA" id="ARBA00023453"/>
    </source>
</evidence>
<keyword evidence="4" id="KW-0949">S-adenosyl-L-methionine</keyword>
<dbReference type="EMBL" id="CAMGYJ010000002">
    <property type="protein sequence ID" value="CAI0377747.1"/>
    <property type="molecule type" value="Genomic_DNA"/>
</dbReference>
<dbReference type="Gene3D" id="3.40.50.150">
    <property type="entry name" value="Vaccinia Virus protein VP39"/>
    <property type="match status" value="1"/>
</dbReference>
<comment type="function">
    <text evidence="1">Methylates caffeoyl-CoA to feruloyl-CoA and 5-hydroxyferuloyl-CoA to sinapoyl-CoA. Plays a role in the synthesis of feruloylated polysaccharides. Involved in the reinforcement of the plant cell wall. Also involved in the responding to wounding or pathogen challenge by the increased formation of cell wall-bound ferulic acid polymers.</text>
</comment>
<protein>
    <recommendedName>
        <fullName evidence="8">Caffeoyl-CoA O-methyltransferase</fullName>
    </recommendedName>
</protein>
<dbReference type="GO" id="GO:0008757">
    <property type="term" value="F:S-adenosylmethionine-dependent methyltransferase activity"/>
    <property type="evidence" value="ECO:0007669"/>
    <property type="project" value="TreeGrafter"/>
</dbReference>
<dbReference type="GO" id="GO:0032259">
    <property type="term" value="P:methylation"/>
    <property type="evidence" value="ECO:0007669"/>
    <property type="project" value="UniProtKB-KW"/>
</dbReference>
<evidence type="ECO:0000256" key="4">
    <source>
        <dbReference type="ARBA" id="ARBA00022691"/>
    </source>
</evidence>
<keyword evidence="7" id="KW-1185">Reference proteome</keyword>
<accession>A0AAV0GXM5</accession>
<dbReference type="AlphaFoldDB" id="A0AAV0GXM5"/>
<comment type="similarity">
    <text evidence="5">Belongs to the class I-like SAM-binding methyltransferase superfamily. Cation-dependent O-methyltransferase family.</text>
</comment>
<dbReference type="PANTHER" id="PTHR10509">
    <property type="entry name" value="O-METHYLTRANSFERASE-RELATED"/>
    <property type="match status" value="1"/>
</dbReference>
<gene>
    <name evidence="6" type="ORF">LITE_LOCUS1588</name>
</gene>
<keyword evidence="2" id="KW-0489">Methyltransferase</keyword>
<dbReference type="PANTHER" id="PTHR10509:SF82">
    <property type="entry name" value="CAFFEOYL-COA O-METHYLTRANSFERASE-LIKE"/>
    <property type="match status" value="1"/>
</dbReference>
<dbReference type="Pfam" id="PF01596">
    <property type="entry name" value="Methyltransf_3"/>
    <property type="match status" value="1"/>
</dbReference>
<reference evidence="6" key="1">
    <citation type="submission" date="2022-08" db="EMBL/GenBank/DDBJ databases">
        <authorList>
            <person name="Gutierrez-Valencia J."/>
        </authorList>
    </citation>
    <scope>NUCLEOTIDE SEQUENCE</scope>
</reference>
<proteinExistence type="inferred from homology"/>
<name>A0AAV0GXM5_9ROSI</name>
<evidence type="ECO:0000256" key="1">
    <source>
        <dbReference type="ARBA" id="ARBA00002334"/>
    </source>
</evidence>
<feature type="non-terminal residue" evidence="6">
    <location>
        <position position="1"/>
    </location>
</feature>
<dbReference type="InterPro" id="IPR002935">
    <property type="entry name" value="SAM_O-MeTrfase"/>
</dbReference>
<sequence>AVHPREPQILKELRDTTIATDTRSPIALDPHSGQLLGVLLKMINPKRTIEIGVYTGYSLLATALSTPPDAKITAIDPKAEWYEIGLPFIKRAGVEHKIDFIHSPALPVLDYLLLQEKEGSFDFAFVDADKHNYGNYHDRLMKLVKVGGVIIYDNVLWGGTVANPDGDINLPADKKMITMMAIEFNRRIADDERVEICVAPVGDGLTICRRVS</sequence>
<evidence type="ECO:0000256" key="2">
    <source>
        <dbReference type="ARBA" id="ARBA00022603"/>
    </source>
</evidence>
<evidence type="ECO:0000313" key="7">
    <source>
        <dbReference type="Proteomes" id="UP001154282"/>
    </source>
</evidence>